<accession>A0A975DEQ7</accession>
<dbReference type="Pfam" id="PF04952">
    <property type="entry name" value="AstE_AspA_hybrid"/>
    <property type="match status" value="1"/>
</dbReference>
<dbReference type="GO" id="GO:0016788">
    <property type="term" value="F:hydrolase activity, acting on ester bonds"/>
    <property type="evidence" value="ECO:0007669"/>
    <property type="project" value="UniProtKB-UniRule"/>
</dbReference>
<sequence length="346" mass="39725">MYDLFKTDFLTVTRENEWHLEPFEVEHSDYNISVWDSGVMHIEPKQVSEVERCYVFSSAVHGNETAPIEICNEIITQVLSKKIRITQPALFIFGNPASINIGQRFVEENMNRLFSGHHSKPKTDSNGFRNKECERAAKLEEYVTRFFESYPGWHRTHYDLHTAIRDSAHEKFAVYPFLHGKKWSKEQFEILRAMGVTTFLLMEKPATTFSYYSAREHGAEAFTVELGKVRPFGQNDQSKFAAAKQTLIELLQGKVFDGSQFDQANYQIMTVFREINKKDDSFELCFSDDAANFTLYKKGDVIAKENGQDIVVEAEEEAIVFPNANVAIGQRALLMVVPKDITNDVE</sequence>
<feature type="binding site" evidence="5">
    <location>
        <position position="61"/>
    </location>
    <ligand>
        <name>Zn(2+)</name>
        <dbReference type="ChEBI" id="CHEBI:29105"/>
    </ligand>
</feature>
<evidence type="ECO:0000256" key="4">
    <source>
        <dbReference type="ARBA" id="ARBA00022833"/>
    </source>
</evidence>
<comment type="function">
    <text evidence="5">Transforms N(2)-succinylglutamate into succinate and glutamate.</text>
</comment>
<gene>
    <name evidence="5 9" type="primary">astE</name>
    <name evidence="9" type="ORF">J1N51_02025</name>
</gene>
<dbReference type="SUPFAM" id="SSF53187">
    <property type="entry name" value="Zn-dependent exopeptidases"/>
    <property type="match status" value="1"/>
</dbReference>
<dbReference type="Proteomes" id="UP000682739">
    <property type="component" value="Chromosome"/>
</dbReference>
<dbReference type="InterPro" id="IPR016681">
    <property type="entry name" value="SuccinylGlu_desuccinylase"/>
</dbReference>
<evidence type="ECO:0000259" key="8">
    <source>
        <dbReference type="Pfam" id="PF24827"/>
    </source>
</evidence>
<evidence type="ECO:0000313" key="10">
    <source>
        <dbReference type="Proteomes" id="UP000682739"/>
    </source>
</evidence>
<proteinExistence type="inferred from homology"/>
<dbReference type="InterPro" id="IPR007036">
    <property type="entry name" value="Aste_AspA_hybrid_dom"/>
</dbReference>
<keyword evidence="10" id="KW-1185">Reference proteome</keyword>
<feature type="binding site" evidence="5">
    <location>
        <position position="64"/>
    </location>
    <ligand>
        <name>Zn(2+)</name>
        <dbReference type="ChEBI" id="CHEBI:29105"/>
    </ligand>
</feature>
<dbReference type="GO" id="GO:0009017">
    <property type="term" value="F:succinylglutamate desuccinylase activity"/>
    <property type="evidence" value="ECO:0007669"/>
    <property type="project" value="UniProtKB-UniRule"/>
</dbReference>
<dbReference type="HAMAP" id="MF_00767">
    <property type="entry name" value="Arg_catab_AstE"/>
    <property type="match status" value="1"/>
</dbReference>
<keyword evidence="3 5" id="KW-0378">Hydrolase</keyword>
<evidence type="ECO:0000256" key="1">
    <source>
        <dbReference type="ARBA" id="ARBA00022503"/>
    </source>
</evidence>
<comment type="catalytic activity">
    <reaction evidence="5">
        <text>N-succinyl-L-glutamate + H2O = L-glutamate + succinate</text>
        <dbReference type="Rhea" id="RHEA:15169"/>
        <dbReference type="ChEBI" id="CHEBI:15377"/>
        <dbReference type="ChEBI" id="CHEBI:29985"/>
        <dbReference type="ChEBI" id="CHEBI:30031"/>
        <dbReference type="ChEBI" id="CHEBI:58763"/>
        <dbReference type="EC" id="3.5.1.96"/>
    </reaction>
</comment>
<dbReference type="GO" id="GO:0008270">
    <property type="term" value="F:zinc ion binding"/>
    <property type="evidence" value="ECO:0007669"/>
    <property type="project" value="UniProtKB-UniRule"/>
</dbReference>
<dbReference type="NCBIfam" id="NF003706">
    <property type="entry name" value="PRK05324.1"/>
    <property type="match status" value="1"/>
</dbReference>
<feature type="binding site" evidence="5">
    <location>
        <position position="161"/>
    </location>
    <ligand>
        <name>Zn(2+)</name>
        <dbReference type="ChEBI" id="CHEBI:29105"/>
    </ligand>
</feature>
<dbReference type="GO" id="GO:0019544">
    <property type="term" value="P:L-arginine catabolic process to L-glutamate"/>
    <property type="evidence" value="ECO:0007669"/>
    <property type="project" value="UniProtKB-UniRule"/>
</dbReference>
<dbReference type="InterPro" id="IPR050178">
    <property type="entry name" value="AspA/AstE_fam"/>
</dbReference>
<protein>
    <recommendedName>
        <fullName evidence="5 6">Succinylglutamate desuccinylase</fullName>
        <ecNumber evidence="5 6">3.5.1.96</ecNumber>
    </recommendedName>
</protein>
<comment type="cofactor">
    <cofactor evidence="5">
        <name>Zn(2+)</name>
        <dbReference type="ChEBI" id="CHEBI:29105"/>
    </cofactor>
    <text evidence="5">Binds 1 zinc ion per subunit.</text>
</comment>
<comment type="pathway">
    <text evidence="5">Amino-acid degradation; L-arginine degradation via AST pathway; L-glutamate and succinate from L-arginine: step 5/5.</text>
</comment>
<dbReference type="KEGG" id="psym:J1N51_02025"/>
<dbReference type="PANTHER" id="PTHR15162:SF7">
    <property type="entry name" value="SUCCINYLGLUTAMATE DESUCCINYLASE"/>
    <property type="match status" value="1"/>
</dbReference>
<dbReference type="Pfam" id="PF24827">
    <property type="entry name" value="AstE_AspA_cat"/>
    <property type="match status" value="1"/>
</dbReference>
<keyword evidence="1 5" id="KW-0056">Arginine metabolism</keyword>
<dbReference type="GO" id="GO:0019545">
    <property type="term" value="P:L-arginine catabolic process to succinate"/>
    <property type="evidence" value="ECO:0007669"/>
    <property type="project" value="UniProtKB-UniRule"/>
</dbReference>
<evidence type="ECO:0000256" key="3">
    <source>
        <dbReference type="ARBA" id="ARBA00022801"/>
    </source>
</evidence>
<dbReference type="InterPro" id="IPR055438">
    <property type="entry name" value="AstE_AspA_cat"/>
</dbReference>
<dbReference type="AlphaFoldDB" id="A0A975DEQ7"/>
<dbReference type="CDD" id="cd03855">
    <property type="entry name" value="M14_ASTE"/>
    <property type="match status" value="1"/>
</dbReference>
<evidence type="ECO:0000313" key="9">
    <source>
        <dbReference type="EMBL" id="QTH64285.1"/>
    </source>
</evidence>
<feature type="active site" evidence="5">
    <location>
        <position position="225"/>
    </location>
</feature>
<name>A0A975DEQ7_9GAMM</name>
<feature type="domain" description="AstE/AspA barrel-sandwich hybrid" evidence="7">
    <location>
        <begin position="266"/>
        <end position="339"/>
    </location>
</feature>
<organism evidence="9 10">
    <name type="scientific">Psychrosphaera ytuae</name>
    <dbReference type="NCBI Taxonomy" id="2820710"/>
    <lineage>
        <taxon>Bacteria</taxon>
        <taxon>Pseudomonadati</taxon>
        <taxon>Pseudomonadota</taxon>
        <taxon>Gammaproteobacteria</taxon>
        <taxon>Alteromonadales</taxon>
        <taxon>Pseudoalteromonadaceae</taxon>
        <taxon>Psychrosphaera</taxon>
    </lineage>
</organism>
<dbReference type="PANTHER" id="PTHR15162">
    <property type="entry name" value="ASPARTOACYLASE"/>
    <property type="match status" value="1"/>
</dbReference>
<dbReference type="NCBIfam" id="TIGR03242">
    <property type="entry name" value="arg_catab_astE"/>
    <property type="match status" value="1"/>
</dbReference>
<evidence type="ECO:0000256" key="2">
    <source>
        <dbReference type="ARBA" id="ARBA00022723"/>
    </source>
</evidence>
<feature type="domain" description="Succinylglutamate desuccinylase/Aspartoacylase catalytic" evidence="8">
    <location>
        <begin position="56"/>
        <end position="250"/>
    </location>
</feature>
<evidence type="ECO:0000256" key="6">
    <source>
        <dbReference type="NCBIfam" id="TIGR03242"/>
    </source>
</evidence>
<reference evidence="9" key="1">
    <citation type="submission" date="2021-03" db="EMBL/GenBank/DDBJ databases">
        <title>Description of Psychrosphaera ytuae sp. nov. isolated from deep sea sediment of South China Sea.</title>
        <authorList>
            <person name="Zhang J."/>
            <person name="Xu X.-D."/>
        </authorList>
    </citation>
    <scope>NUCLEOTIDE SEQUENCE</scope>
    <source>
        <strain evidence="9">MTZ26</strain>
    </source>
</reference>
<dbReference type="RefSeq" id="WP_208832340.1">
    <property type="nucleotide sequence ID" value="NZ_CP072110.1"/>
</dbReference>
<evidence type="ECO:0000259" key="7">
    <source>
        <dbReference type="Pfam" id="PF04952"/>
    </source>
</evidence>
<dbReference type="EC" id="3.5.1.96" evidence="5 6"/>
<comment type="similarity">
    <text evidence="5">Belongs to the AspA/AstE family. Succinylglutamate desuccinylase subfamily.</text>
</comment>
<dbReference type="PIRSF" id="PIRSF017020">
    <property type="entry name" value="AstE"/>
    <property type="match status" value="1"/>
</dbReference>
<evidence type="ECO:0000256" key="5">
    <source>
        <dbReference type="HAMAP-Rule" id="MF_00767"/>
    </source>
</evidence>
<dbReference type="EMBL" id="CP072110">
    <property type="protein sequence ID" value="QTH64285.1"/>
    <property type="molecule type" value="Genomic_DNA"/>
</dbReference>
<keyword evidence="4 5" id="KW-0862">Zinc</keyword>
<dbReference type="Gene3D" id="3.40.630.10">
    <property type="entry name" value="Zn peptidases"/>
    <property type="match status" value="1"/>
</dbReference>
<keyword evidence="2 5" id="KW-0479">Metal-binding</keyword>